<dbReference type="NCBIfam" id="TIGR03998">
    <property type="entry name" value="thiol_BshC"/>
    <property type="match status" value="1"/>
</dbReference>
<gene>
    <name evidence="2 5" type="primary">bshC</name>
    <name evidence="5" type="ORF">H7C19_21385</name>
</gene>
<keyword evidence="6" id="KW-1185">Reference proteome</keyword>
<dbReference type="RefSeq" id="WP_185671088.1">
    <property type="nucleotide sequence ID" value="NZ_JACJVP010000035.1"/>
</dbReference>
<feature type="domain" description="Bacillithiol biosynthesis BshC N-terminal Rossmann-like" evidence="3">
    <location>
        <begin position="3"/>
        <end position="389"/>
    </location>
</feature>
<dbReference type="EC" id="6.-.-.-" evidence="2"/>
<evidence type="ECO:0000313" key="6">
    <source>
        <dbReference type="Proteomes" id="UP000547209"/>
    </source>
</evidence>
<evidence type="ECO:0000313" key="5">
    <source>
        <dbReference type="EMBL" id="MBB6673232.1"/>
    </source>
</evidence>
<comment type="caution">
    <text evidence="5">The sequence shown here is derived from an EMBL/GenBank/DDBJ whole genome shotgun (WGS) entry which is preliminary data.</text>
</comment>
<comment type="similarity">
    <text evidence="2">Belongs to the BshC family.</text>
</comment>
<feature type="domain" description="Bacillithiol biosynthesis BshC C-terminal coiled-coil" evidence="4">
    <location>
        <begin position="392"/>
        <end position="548"/>
    </location>
</feature>
<proteinExistence type="inferred from homology"/>
<dbReference type="InterPro" id="IPR055398">
    <property type="entry name" value="Rossmann-like_BshC"/>
</dbReference>
<dbReference type="GO" id="GO:0016874">
    <property type="term" value="F:ligase activity"/>
    <property type="evidence" value="ECO:0007669"/>
    <property type="project" value="UniProtKB-UniRule"/>
</dbReference>
<dbReference type="InterPro" id="IPR055399">
    <property type="entry name" value="CC_BshC"/>
</dbReference>
<accession>A0A7X0RT61</accession>
<evidence type="ECO:0000259" key="4">
    <source>
        <dbReference type="Pfam" id="PF24850"/>
    </source>
</evidence>
<protein>
    <recommendedName>
        <fullName evidence="2">Putative cysteine ligase BshC</fullName>
        <ecNumber evidence="2">6.-.-.-</ecNumber>
    </recommendedName>
</protein>
<keyword evidence="1 2" id="KW-0436">Ligase</keyword>
<sequence length="550" mass="61557">MNVYPLQGLSAPSLAEQYRLGDAGTRRLFGAHPFERADWLQRAEALDRLADRRADRKSLAAALREYQAQLAPHERVLQSIADLEREDTLAIVGGQQAGLFGGALLIVYKALTVIQSAKHAERLLGRRVVPVFWIAGEDHDFDEANHVYVEANHVFAGEADGESVRIRLNRPEGPRQAVSRTPLSAADWESAVGALARALPDTEFKPELLRQITAQLADAPSLTLAFARLLSDWFGKDGLVLLDSDDPALRRLERPLFREMIERSDGISAAIAEGEERVKALGYPLQAESSPEIANLFLHLERGRTLLYRRDGGFQDRRGEVAFTRDELLQWTAEKPETFSNNALTRPLMQEYLLPVLATVLGPSEIAYWGVLGPSFDLLGLQMPLLVPRQSFTYLEPAVGKLLAKYGMTAEELMARGDARKAEWLSAQDRWDLEAKFASAREAFERLYAPILETVSAVQPGLDRLGERNRDKILEQMAYLEQQTASALAKRHEDALRQWDRMLGSLRPQGKPQERVLGGIHFLNRYGPGWLDALREVDYDVTGGHRLLEG</sequence>
<evidence type="ECO:0000256" key="1">
    <source>
        <dbReference type="ARBA" id="ARBA00022598"/>
    </source>
</evidence>
<evidence type="ECO:0000259" key="3">
    <source>
        <dbReference type="Pfam" id="PF10079"/>
    </source>
</evidence>
<dbReference type="PIRSF" id="PIRSF012535">
    <property type="entry name" value="UCP012535"/>
    <property type="match status" value="1"/>
</dbReference>
<dbReference type="Proteomes" id="UP000547209">
    <property type="component" value="Unassembled WGS sequence"/>
</dbReference>
<organism evidence="5 6">
    <name type="scientific">Cohnella nanjingensis</name>
    <dbReference type="NCBI Taxonomy" id="1387779"/>
    <lineage>
        <taxon>Bacteria</taxon>
        <taxon>Bacillati</taxon>
        <taxon>Bacillota</taxon>
        <taxon>Bacilli</taxon>
        <taxon>Bacillales</taxon>
        <taxon>Paenibacillaceae</taxon>
        <taxon>Cohnella</taxon>
    </lineage>
</organism>
<dbReference type="Pfam" id="PF10079">
    <property type="entry name" value="Rossmann-like_BshC"/>
    <property type="match status" value="1"/>
</dbReference>
<dbReference type="Pfam" id="PF24850">
    <property type="entry name" value="CC_BshC"/>
    <property type="match status" value="1"/>
</dbReference>
<dbReference type="EMBL" id="JACJVP010000035">
    <property type="protein sequence ID" value="MBB6673232.1"/>
    <property type="molecule type" value="Genomic_DNA"/>
</dbReference>
<reference evidence="5 6" key="1">
    <citation type="submission" date="2020-08" db="EMBL/GenBank/DDBJ databases">
        <title>Cohnella phylogeny.</title>
        <authorList>
            <person name="Dunlap C."/>
        </authorList>
    </citation>
    <scope>NUCLEOTIDE SEQUENCE [LARGE SCALE GENOMIC DNA]</scope>
    <source>
        <strain evidence="5 6">DSM 28246</strain>
    </source>
</reference>
<comment type="function">
    <text evidence="2">Involved in bacillithiol (BSH) biosynthesis. May catalyze the last step of the pathway, the addition of cysteine to glucosamine malate (GlcN-Mal) to generate BSH.</text>
</comment>
<dbReference type="HAMAP" id="MF_01867">
    <property type="entry name" value="BshC"/>
    <property type="match status" value="1"/>
</dbReference>
<dbReference type="AlphaFoldDB" id="A0A7X0RT61"/>
<name>A0A7X0RT61_9BACL</name>
<evidence type="ECO:0000256" key="2">
    <source>
        <dbReference type="HAMAP-Rule" id="MF_01867"/>
    </source>
</evidence>
<dbReference type="InterPro" id="IPR011199">
    <property type="entry name" value="Bacillithiol_biosynth_BshC"/>
</dbReference>